<proteinExistence type="predicted"/>
<dbReference type="EMBL" id="CP133721">
    <property type="protein sequence ID" value="WMW78013.1"/>
    <property type="molecule type" value="Genomic_DNA"/>
</dbReference>
<protein>
    <recommendedName>
        <fullName evidence="3">GLPGLI family protein</fullName>
    </recommendedName>
</protein>
<evidence type="ECO:0008006" key="3">
    <source>
        <dbReference type="Google" id="ProtNLM"/>
    </source>
</evidence>
<organism evidence="1 2">
    <name type="scientific">Flavobacterium nakdongensis</name>
    <dbReference type="NCBI Taxonomy" id="3073563"/>
    <lineage>
        <taxon>Bacteria</taxon>
        <taxon>Pseudomonadati</taxon>
        <taxon>Bacteroidota</taxon>
        <taxon>Flavobacteriia</taxon>
        <taxon>Flavobacteriales</taxon>
        <taxon>Flavobacteriaceae</taxon>
        <taxon>Flavobacterium</taxon>
    </lineage>
</organism>
<gene>
    <name evidence="1" type="ORF">RF683_00790</name>
</gene>
<dbReference type="RefSeq" id="WP_309532339.1">
    <property type="nucleotide sequence ID" value="NZ_CP133721.1"/>
</dbReference>
<name>A0ABY9RB18_9FLAO</name>
<evidence type="ECO:0000313" key="2">
    <source>
        <dbReference type="Proteomes" id="UP001180481"/>
    </source>
</evidence>
<accession>A0ABY9RB18</accession>
<evidence type="ECO:0000313" key="1">
    <source>
        <dbReference type="EMBL" id="WMW78013.1"/>
    </source>
</evidence>
<keyword evidence="2" id="KW-1185">Reference proteome</keyword>
<dbReference type="Proteomes" id="UP001180481">
    <property type="component" value="Chromosome"/>
</dbReference>
<reference evidence="1" key="1">
    <citation type="submission" date="2023-09" db="EMBL/GenBank/DDBJ databases">
        <title>Flavobacterium sp. 20NA77.7 isolated from freshwater.</title>
        <authorList>
            <person name="Le V."/>
            <person name="Ko S.-R."/>
            <person name="Ahn C.-Y."/>
            <person name="Oh H.-M."/>
        </authorList>
    </citation>
    <scope>NUCLEOTIDE SEQUENCE</scope>
    <source>
        <strain evidence="1">20NA77.7</strain>
    </source>
</reference>
<sequence length="270" mass="31974">MFKRILFFVLVVNFCFSQKEVEIETVVVKRIPKIDNILKKLQKQLVKNCDTTTQSFLLRQVNLQNSDTIIFRNEEQVIKINALDGKFTKKNSIENKNNWFTKVKETFKLYDASESPIGWISGFPIRKNLTVSKFDFLVNSKNYMYEVEWTADNSIEVKFETPGFYKGRFVVDKNYNLLHLEYETTVPYPFYYTSAESVGKYHKFTSSWIYQREKVSLDFAVVNKKMILTALSIEEKLRDFLFNRYDKEGVIFTDRTNFTTSIELQNKLSR</sequence>